<dbReference type="GO" id="GO:0005886">
    <property type="term" value="C:plasma membrane"/>
    <property type="evidence" value="ECO:0007669"/>
    <property type="project" value="UniProtKB-SubCell"/>
</dbReference>
<comment type="function">
    <text evidence="12">Catalyzes the transfer of the GlcNAc-1-phosphate moiety from UDP-GlcNAc onto the carrier lipid undecaprenyl phosphate (C55-P), yielding GlcNAc-pyrophosphoryl-undecaprenyl (GlcNAc-PP-C55).</text>
</comment>
<feature type="transmembrane region" description="Helical" evidence="12">
    <location>
        <begin position="203"/>
        <end position="222"/>
    </location>
</feature>
<feature type="transmembrane region" description="Helical" evidence="12">
    <location>
        <begin position="311"/>
        <end position="334"/>
    </location>
</feature>
<dbReference type="GO" id="GO:0016757">
    <property type="term" value="F:glycosyltransferase activity"/>
    <property type="evidence" value="ECO:0007669"/>
    <property type="project" value="UniProtKB-KW"/>
</dbReference>
<comment type="catalytic activity">
    <reaction evidence="12">
        <text>di-trans,octa-cis-undecaprenyl phosphate + UDP-N-acetyl-alpha-D-glucosamine = N-acetyl-alpha-D-glucosaminyl-di-trans,octa-cis-undecaprenyl diphosphate + UMP</text>
        <dbReference type="Rhea" id="RHEA:28090"/>
        <dbReference type="ChEBI" id="CHEBI:57705"/>
        <dbReference type="ChEBI" id="CHEBI:57865"/>
        <dbReference type="ChEBI" id="CHEBI:60392"/>
        <dbReference type="ChEBI" id="CHEBI:62959"/>
        <dbReference type="EC" id="2.7.8.33"/>
    </reaction>
</comment>
<feature type="transmembrane region" description="Helical" evidence="12">
    <location>
        <begin position="149"/>
        <end position="166"/>
    </location>
</feature>
<feature type="binding site" evidence="13">
    <location>
        <position position="142"/>
    </location>
    <ligand>
        <name>Mg(2+)</name>
        <dbReference type="ChEBI" id="CHEBI:18420"/>
    </ligand>
</feature>
<dbReference type="UniPathway" id="UPA00281"/>
<feature type="transmembrane region" description="Helical" evidence="12">
    <location>
        <begin position="60"/>
        <end position="78"/>
    </location>
</feature>
<dbReference type="EC" id="2.7.8.33" evidence="12"/>
<keyword evidence="10 12" id="KW-0472">Membrane</keyword>
<evidence type="ECO:0000256" key="12">
    <source>
        <dbReference type="HAMAP-Rule" id="MF_02030"/>
    </source>
</evidence>
<comment type="caution">
    <text evidence="14">The sequence shown here is derived from an EMBL/GenBank/DDBJ whole genome shotgun (WGS) entry which is preliminary data.</text>
</comment>
<dbReference type="GO" id="GO:0036380">
    <property type="term" value="F:UDP-N-acetylglucosamine-undecaprenyl-phosphate N-acetylglucosaminephosphotransferase activity"/>
    <property type="evidence" value="ECO:0007669"/>
    <property type="project" value="UniProtKB-UniRule"/>
</dbReference>
<sequence length="344" mass="36978">MAGFFSYLSLFFLRPIACRVHLLDTPDHRKLHKGSVPLIGGLSAFVGVSVAWMIGMPLISGHGLFLICAALLVIVGAVDDARDLPAKFRLGVQVLLGAVLTFGSGTSLVTFGNLLGFGPIELGILGPLVTIAAVIGATNAFNMVDGIDGLAGSLSLVALGSLALLFSTSSGLVAELALAVGISCALVPYLMANLRIPPFRNRIFMGDAGSMFIGFAVVWLLVNATQPGEMAMRPVTALWIIAIPLMDMVAIMVRRARKGQSVMKPDRDHLHHIFMRAGFSDREALLMITIVAMLFASVGLLGELFHLPEWLMFTAFVGLFALYDWSLSHVWRLLVVVRKKVGHQ</sequence>
<keyword evidence="5 12" id="KW-0808">Transferase</keyword>
<evidence type="ECO:0000256" key="4">
    <source>
        <dbReference type="ARBA" id="ARBA00022676"/>
    </source>
</evidence>
<feature type="transmembrane region" description="Helical" evidence="12">
    <location>
        <begin position="234"/>
        <end position="253"/>
    </location>
</feature>
<evidence type="ECO:0000256" key="5">
    <source>
        <dbReference type="ARBA" id="ARBA00022679"/>
    </source>
</evidence>
<evidence type="ECO:0000256" key="9">
    <source>
        <dbReference type="ARBA" id="ARBA00022989"/>
    </source>
</evidence>
<comment type="similarity">
    <text evidence="12">Belongs to the glycosyltransferase 4 family. WecA subfamily.</text>
</comment>
<evidence type="ECO:0000313" key="14">
    <source>
        <dbReference type="EMBL" id="OZC34531.1"/>
    </source>
</evidence>
<keyword evidence="2 12" id="KW-1003">Cell membrane</keyword>
<dbReference type="AlphaFoldDB" id="A0A7Z1DR87"/>
<dbReference type="GO" id="GO:0030145">
    <property type="term" value="F:manganese ion binding"/>
    <property type="evidence" value="ECO:0007669"/>
    <property type="project" value="InterPro"/>
</dbReference>
<feature type="transmembrane region" description="Helical" evidence="12">
    <location>
        <begin position="284"/>
        <end position="305"/>
    </location>
</feature>
<keyword evidence="11 12" id="KW-0464">Manganese</keyword>
<dbReference type="Pfam" id="PF00953">
    <property type="entry name" value="Glycos_transf_4"/>
    <property type="match status" value="1"/>
</dbReference>
<accession>A0A7Z1DR87</accession>
<dbReference type="PANTHER" id="PTHR22926:SF3">
    <property type="entry name" value="UNDECAPRENYL-PHOSPHATE ALPHA-N-ACETYLGLUCOSAMINYL 1-PHOSPHATE TRANSFERASE"/>
    <property type="match status" value="1"/>
</dbReference>
<evidence type="ECO:0000256" key="8">
    <source>
        <dbReference type="ARBA" id="ARBA00022985"/>
    </source>
</evidence>
<dbReference type="InterPro" id="IPR000715">
    <property type="entry name" value="Glycosyl_transferase_4"/>
</dbReference>
<dbReference type="GO" id="GO:0000287">
    <property type="term" value="F:magnesium ion binding"/>
    <property type="evidence" value="ECO:0007669"/>
    <property type="project" value="InterPro"/>
</dbReference>
<keyword evidence="13" id="KW-0479">Metal-binding</keyword>
<proteinExistence type="inferred from homology"/>
<protein>
    <recommendedName>
        <fullName evidence="12">Undecaprenyl-phosphate alpha-N-acetylglucosaminyl 1-phosphate transferase</fullName>
        <ecNumber evidence="12">2.7.8.33</ecNumber>
    </recommendedName>
    <alternativeName>
        <fullName evidence="12">UDP-GlcNAc:undecaprenyl-phosphate GlcNAc-1-phosphate transferase</fullName>
    </alternativeName>
    <alternativeName>
        <fullName evidence="12">Undecaprenyl-phosphate GlcNAc-1-phosphate transferase</fullName>
    </alternativeName>
</protein>
<dbReference type="HAMAP" id="MF_02030">
    <property type="entry name" value="WecA_Gammaproteo"/>
    <property type="match status" value="1"/>
</dbReference>
<feature type="transmembrane region" description="Helical" evidence="12">
    <location>
        <begin position="117"/>
        <end position="137"/>
    </location>
</feature>
<evidence type="ECO:0000256" key="10">
    <source>
        <dbReference type="ARBA" id="ARBA00023136"/>
    </source>
</evidence>
<dbReference type="NCBIfam" id="TIGR02380">
    <property type="entry name" value="ECA_wecA"/>
    <property type="match status" value="1"/>
</dbReference>
<evidence type="ECO:0000256" key="2">
    <source>
        <dbReference type="ARBA" id="ARBA00022475"/>
    </source>
</evidence>
<keyword evidence="9 12" id="KW-1133">Transmembrane helix</keyword>
<dbReference type="GO" id="GO:0071555">
    <property type="term" value="P:cell wall organization"/>
    <property type="evidence" value="ECO:0007669"/>
    <property type="project" value="TreeGrafter"/>
</dbReference>
<evidence type="ECO:0000256" key="6">
    <source>
        <dbReference type="ARBA" id="ARBA00022692"/>
    </source>
</evidence>
<feature type="transmembrane region" description="Helical" evidence="12">
    <location>
        <begin position="90"/>
        <end position="111"/>
    </location>
</feature>
<feature type="transmembrane region" description="Helical" evidence="12">
    <location>
        <begin position="6"/>
        <end position="23"/>
    </location>
</feature>
<feature type="transmembrane region" description="Helical" evidence="12">
    <location>
        <begin position="35"/>
        <end position="54"/>
    </location>
</feature>
<dbReference type="CDD" id="cd06853">
    <property type="entry name" value="GT_WecA_like"/>
    <property type="match status" value="1"/>
</dbReference>
<dbReference type="GO" id="GO:0009243">
    <property type="term" value="P:O antigen biosynthetic process"/>
    <property type="evidence" value="ECO:0007669"/>
    <property type="project" value="UniProtKB-UniRule"/>
</dbReference>
<evidence type="ECO:0000256" key="13">
    <source>
        <dbReference type="PIRSR" id="PIRSR600715-1"/>
    </source>
</evidence>
<name>A0A7Z1DR87_9GAMM</name>
<reference evidence="14 15" key="1">
    <citation type="submission" date="2017-06" db="EMBL/GenBank/DDBJ databases">
        <title>Draft genome sequence of the halophilic bacterium Marinobacter vinifirmus FB1.</title>
        <authorList>
            <person name="Stepanov V.G."/>
            <person name="Roberts D.J."/>
            <person name="Fox G.E."/>
        </authorList>
    </citation>
    <scope>NUCLEOTIDE SEQUENCE [LARGE SCALE GENOMIC DNA]</scope>
    <source>
        <strain evidence="14 15">FB1</strain>
    </source>
</reference>
<evidence type="ECO:0000256" key="1">
    <source>
        <dbReference type="ARBA" id="ARBA00004651"/>
    </source>
</evidence>
<comment type="pathway">
    <text evidence="12">Bacterial outer membrane biogenesis; LPS O-antigen biosynthesis.</text>
</comment>
<keyword evidence="3 12" id="KW-0997">Cell inner membrane</keyword>
<keyword evidence="7 12" id="KW-0460">Magnesium</keyword>
<feature type="transmembrane region" description="Helical" evidence="12">
    <location>
        <begin position="172"/>
        <end position="191"/>
    </location>
</feature>
<comment type="cofactor">
    <cofactor evidence="12 13">
        <name>Mg(2+)</name>
        <dbReference type="ChEBI" id="CHEBI:18420"/>
    </cofactor>
</comment>
<evidence type="ECO:0000256" key="3">
    <source>
        <dbReference type="ARBA" id="ARBA00022519"/>
    </source>
</evidence>
<evidence type="ECO:0000313" key="15">
    <source>
        <dbReference type="Proteomes" id="UP000216984"/>
    </source>
</evidence>
<keyword evidence="6 12" id="KW-0812">Transmembrane</keyword>
<dbReference type="PANTHER" id="PTHR22926">
    <property type="entry name" value="PHOSPHO-N-ACETYLMURAMOYL-PENTAPEPTIDE-TRANSFERASE"/>
    <property type="match status" value="1"/>
</dbReference>
<evidence type="ECO:0000256" key="7">
    <source>
        <dbReference type="ARBA" id="ARBA00022842"/>
    </source>
</evidence>
<dbReference type="InterPro" id="IPR012750">
    <property type="entry name" value="ECA_WecA-rel"/>
</dbReference>
<keyword evidence="4 12" id="KW-0328">Glycosyltransferase</keyword>
<dbReference type="GO" id="GO:0044038">
    <property type="term" value="P:cell wall macromolecule biosynthetic process"/>
    <property type="evidence" value="ECO:0007669"/>
    <property type="project" value="TreeGrafter"/>
</dbReference>
<dbReference type="GO" id="GO:0009276">
    <property type="term" value="C:Gram-negative-bacterium-type cell wall"/>
    <property type="evidence" value="ECO:0007669"/>
    <property type="project" value="InterPro"/>
</dbReference>
<feature type="binding site" evidence="13">
    <location>
        <position position="207"/>
    </location>
    <ligand>
        <name>Mg(2+)</name>
        <dbReference type="ChEBI" id="CHEBI:18420"/>
    </ligand>
</feature>
<keyword evidence="8 12" id="KW-0448">Lipopolysaccharide biosynthesis</keyword>
<dbReference type="Proteomes" id="UP000216984">
    <property type="component" value="Unassembled WGS sequence"/>
</dbReference>
<comment type="cofactor">
    <cofactor evidence="12">
        <name>Mn(2+)</name>
        <dbReference type="ChEBI" id="CHEBI:29035"/>
    </cofactor>
</comment>
<dbReference type="EMBL" id="NEFY01000041">
    <property type="protein sequence ID" value="OZC34531.1"/>
    <property type="molecule type" value="Genomic_DNA"/>
</dbReference>
<comment type="subcellular location">
    <subcellularLocation>
        <location evidence="12">Cell inner membrane</location>
        <topology evidence="12">Multi-pass membrane protein</topology>
    </subcellularLocation>
    <subcellularLocation>
        <location evidence="1">Cell membrane</location>
        <topology evidence="1">Multi-pass membrane protein</topology>
    </subcellularLocation>
</comment>
<keyword evidence="15" id="KW-1185">Reference proteome</keyword>
<evidence type="ECO:0000256" key="11">
    <source>
        <dbReference type="ARBA" id="ARBA00023211"/>
    </source>
</evidence>
<gene>
    <name evidence="12" type="primary">wecA</name>
    <name evidence="14" type="ORF">B9Q17_10430</name>
</gene>
<organism evidence="14 15">
    <name type="scientific">Marinobacter vinifirmus</name>
    <dbReference type="NCBI Taxonomy" id="355591"/>
    <lineage>
        <taxon>Bacteria</taxon>
        <taxon>Pseudomonadati</taxon>
        <taxon>Pseudomonadota</taxon>
        <taxon>Gammaproteobacteria</taxon>
        <taxon>Pseudomonadales</taxon>
        <taxon>Marinobacteraceae</taxon>
        <taxon>Marinobacter</taxon>
    </lineage>
</organism>